<dbReference type="AlphaFoldDB" id="A0A1M7RS74"/>
<dbReference type="STRING" id="1189325.SAMN04488119_102450"/>
<evidence type="ECO:0008006" key="4">
    <source>
        <dbReference type="Google" id="ProtNLM"/>
    </source>
</evidence>
<evidence type="ECO:0000256" key="1">
    <source>
        <dbReference type="SAM" id="MobiDB-lite"/>
    </source>
</evidence>
<proteinExistence type="predicted"/>
<dbReference type="EMBL" id="FRDL01000001">
    <property type="protein sequence ID" value="SHN49099.1"/>
    <property type="molecule type" value="Genomic_DNA"/>
</dbReference>
<evidence type="ECO:0000313" key="3">
    <source>
        <dbReference type="Proteomes" id="UP000184066"/>
    </source>
</evidence>
<name>A0A1M7RS74_9RHOB</name>
<reference evidence="2 3" key="1">
    <citation type="submission" date="2016-12" db="EMBL/GenBank/DDBJ databases">
        <authorList>
            <person name="Song W.-J."/>
            <person name="Kurnit D.M."/>
        </authorList>
    </citation>
    <scope>NUCLEOTIDE SEQUENCE [LARGE SCALE GENOMIC DNA]</scope>
    <source>
        <strain evidence="2 3">CGMCC 1.10808</strain>
    </source>
</reference>
<organism evidence="2 3">
    <name type="scientific">Oceanicella actignis</name>
    <dbReference type="NCBI Taxonomy" id="1189325"/>
    <lineage>
        <taxon>Bacteria</taxon>
        <taxon>Pseudomonadati</taxon>
        <taxon>Pseudomonadota</taxon>
        <taxon>Alphaproteobacteria</taxon>
        <taxon>Rhodobacterales</taxon>
        <taxon>Paracoccaceae</taxon>
        <taxon>Oceanicella</taxon>
    </lineage>
</organism>
<sequence>MTSRKDCGAPDARAIAAQAGAQTPGPAGIEAALRAAAGLRARKGRPAALALIEFTRAPMGAAPLALRDLRVSDIAAFIAEDVLALILPESDAPAAAVAALRVAQRLIDEDGAAAAHLGVTEIRADDRSLSEAAARARAGLQATLEPCHARPSPLADPRDGAGAALVG</sequence>
<protein>
    <recommendedName>
        <fullName evidence="4">GGDEF domain-containing protein, diguanylate cyclase (C-di-GMP synthetase) or its enzymatically inactive variants</fullName>
    </recommendedName>
</protein>
<dbReference type="Proteomes" id="UP000184066">
    <property type="component" value="Unassembled WGS sequence"/>
</dbReference>
<feature type="region of interest" description="Disordered" evidence="1">
    <location>
        <begin position="147"/>
        <end position="167"/>
    </location>
</feature>
<evidence type="ECO:0000313" key="2">
    <source>
        <dbReference type="EMBL" id="SHN49099.1"/>
    </source>
</evidence>
<accession>A0A1M7RS74</accession>
<keyword evidence="3" id="KW-1185">Reference proteome</keyword>
<dbReference type="RefSeq" id="WP_072745682.1">
    <property type="nucleotide sequence ID" value="NZ_FOHL01000002.1"/>
</dbReference>
<gene>
    <name evidence="2" type="ORF">SAMN05216200_10168</name>
</gene>